<organism evidence="1">
    <name type="scientific">Rhizophora mucronata</name>
    <name type="common">Asiatic mangrove</name>
    <dbReference type="NCBI Taxonomy" id="61149"/>
    <lineage>
        <taxon>Eukaryota</taxon>
        <taxon>Viridiplantae</taxon>
        <taxon>Streptophyta</taxon>
        <taxon>Embryophyta</taxon>
        <taxon>Tracheophyta</taxon>
        <taxon>Spermatophyta</taxon>
        <taxon>Magnoliopsida</taxon>
        <taxon>eudicotyledons</taxon>
        <taxon>Gunneridae</taxon>
        <taxon>Pentapetalae</taxon>
        <taxon>rosids</taxon>
        <taxon>fabids</taxon>
        <taxon>Malpighiales</taxon>
        <taxon>Rhizophoraceae</taxon>
        <taxon>Rhizophora</taxon>
    </lineage>
</organism>
<accession>A0A2P2QVV8</accession>
<evidence type="ECO:0000313" key="1">
    <source>
        <dbReference type="EMBL" id="MBX71098.1"/>
    </source>
</evidence>
<name>A0A2P2QVV8_RHIMU</name>
<proteinExistence type="predicted"/>
<protein>
    <submittedName>
        <fullName evidence="1">Uncharacterized protein</fullName>
    </submittedName>
</protein>
<dbReference type="AlphaFoldDB" id="A0A2P2QVV8"/>
<reference evidence="1" key="1">
    <citation type="submission" date="2018-02" db="EMBL/GenBank/DDBJ databases">
        <title>Rhizophora mucronata_Transcriptome.</title>
        <authorList>
            <person name="Meera S.P."/>
            <person name="Sreeshan A."/>
            <person name="Augustine A."/>
        </authorList>
    </citation>
    <scope>NUCLEOTIDE SEQUENCE</scope>
    <source>
        <tissue evidence="1">Leaf</tissue>
    </source>
</reference>
<dbReference type="EMBL" id="GGEC01090614">
    <property type="protein sequence ID" value="MBX71098.1"/>
    <property type="molecule type" value="Transcribed_RNA"/>
</dbReference>
<sequence length="17" mass="2095">MLAPWVLSFPFCLFIYF</sequence>